<name>A0AAE1DAC9_9GAST</name>
<evidence type="ECO:0000313" key="2">
    <source>
        <dbReference type="Proteomes" id="UP001283361"/>
    </source>
</evidence>
<evidence type="ECO:0000313" key="1">
    <source>
        <dbReference type="EMBL" id="KAK3762615.1"/>
    </source>
</evidence>
<gene>
    <name evidence="1" type="ORF">RRG08_020693</name>
</gene>
<organism evidence="1 2">
    <name type="scientific">Elysia crispata</name>
    <name type="common">lettuce slug</name>
    <dbReference type="NCBI Taxonomy" id="231223"/>
    <lineage>
        <taxon>Eukaryota</taxon>
        <taxon>Metazoa</taxon>
        <taxon>Spiralia</taxon>
        <taxon>Lophotrochozoa</taxon>
        <taxon>Mollusca</taxon>
        <taxon>Gastropoda</taxon>
        <taxon>Heterobranchia</taxon>
        <taxon>Euthyneura</taxon>
        <taxon>Panpulmonata</taxon>
        <taxon>Sacoglossa</taxon>
        <taxon>Placobranchoidea</taxon>
        <taxon>Plakobranchidae</taxon>
        <taxon>Elysia</taxon>
    </lineage>
</organism>
<dbReference type="EMBL" id="JAWDGP010004681">
    <property type="protein sequence ID" value="KAK3762615.1"/>
    <property type="molecule type" value="Genomic_DNA"/>
</dbReference>
<proteinExistence type="predicted"/>
<protein>
    <submittedName>
        <fullName evidence="1">Uncharacterized protein</fullName>
    </submittedName>
</protein>
<keyword evidence="2" id="KW-1185">Reference proteome</keyword>
<accession>A0AAE1DAC9</accession>
<reference evidence="1" key="1">
    <citation type="journal article" date="2023" name="G3 (Bethesda)">
        <title>A reference genome for the long-term kleptoplast-retaining sea slug Elysia crispata morphotype clarki.</title>
        <authorList>
            <person name="Eastman K.E."/>
            <person name="Pendleton A.L."/>
            <person name="Shaikh M.A."/>
            <person name="Suttiyut T."/>
            <person name="Ogas R."/>
            <person name="Tomko P."/>
            <person name="Gavelis G."/>
            <person name="Widhalm J.R."/>
            <person name="Wisecaver J.H."/>
        </authorList>
    </citation>
    <scope>NUCLEOTIDE SEQUENCE</scope>
    <source>
        <strain evidence="1">ECLA1</strain>
    </source>
</reference>
<comment type="caution">
    <text evidence="1">The sequence shown here is derived from an EMBL/GenBank/DDBJ whole genome shotgun (WGS) entry which is preliminary data.</text>
</comment>
<dbReference type="Proteomes" id="UP001283361">
    <property type="component" value="Unassembled WGS sequence"/>
</dbReference>
<sequence length="126" mass="14293">MNKIFWTDSAPTSCQAIVPDTTEVEIFLRLTYSRDQLSLRVKIFPVLKGIIELRQIDKRTCKCASSLKSNVSRWKESILDLLDKDESTKASGVIKLCGIASRIHRHTVPGEIEETFGIEEIFLPRA</sequence>
<dbReference type="AlphaFoldDB" id="A0AAE1DAC9"/>